<accession>A0A6M4A0R7</accession>
<dbReference type="KEGG" id="upi:EJG51_000460"/>
<evidence type="ECO:0000313" key="1">
    <source>
        <dbReference type="EMBL" id="QJQ04568.1"/>
    </source>
</evidence>
<name>A0A6M4A0R7_9BURK</name>
<reference evidence="1 2" key="1">
    <citation type="journal article" date="2019" name="Int. J. Syst. Evol. Microbiol.">
        <title>Undibacterium piscinae sp. nov., isolated from Korean shiner intestine.</title>
        <authorList>
            <person name="Lee S.Y."/>
            <person name="Kang W."/>
            <person name="Kim P.S."/>
            <person name="Kim H.S."/>
            <person name="Sung H."/>
            <person name="Shin N.R."/>
            <person name="Whon T.W."/>
            <person name="Yun J.H."/>
            <person name="Lee J.Y."/>
            <person name="Lee J.Y."/>
            <person name="Jung M.J."/>
            <person name="Jeong Y.S."/>
            <person name="Tak E.J."/>
            <person name="Han J.E."/>
            <person name="Hyun D.W."/>
            <person name="Kang M.S."/>
            <person name="Lee K.E."/>
            <person name="Lee B.H."/>
            <person name="Bae J.W."/>
        </authorList>
    </citation>
    <scope>NUCLEOTIDE SEQUENCE [LARGE SCALE GENOMIC DNA]</scope>
    <source>
        <strain evidence="1 2">S11R28</strain>
    </source>
</reference>
<proteinExistence type="predicted"/>
<sequence length="59" mass="6592">MGRTFTLSANPVMNDAGVRLGSVVEWGDITEQLIAQQQRLHWLENTRIKIALDNAPPMS</sequence>
<dbReference type="Gene3D" id="3.30.450.20">
    <property type="entry name" value="PAS domain"/>
    <property type="match status" value="1"/>
</dbReference>
<protein>
    <submittedName>
        <fullName evidence="1">Uncharacterized protein</fullName>
    </submittedName>
</protein>
<dbReference type="AlphaFoldDB" id="A0A6M4A0R7"/>
<dbReference type="Proteomes" id="UP000274350">
    <property type="component" value="Chromosome"/>
</dbReference>
<dbReference type="EMBL" id="CP051152">
    <property type="protein sequence ID" value="QJQ04568.1"/>
    <property type="molecule type" value="Genomic_DNA"/>
</dbReference>
<evidence type="ECO:0000313" key="2">
    <source>
        <dbReference type="Proteomes" id="UP000274350"/>
    </source>
</evidence>
<organism evidence="1 2">
    <name type="scientific">Undibacterium piscinae</name>
    <dbReference type="NCBI Taxonomy" id="2495591"/>
    <lineage>
        <taxon>Bacteria</taxon>
        <taxon>Pseudomonadati</taxon>
        <taxon>Pseudomonadota</taxon>
        <taxon>Betaproteobacteria</taxon>
        <taxon>Burkholderiales</taxon>
        <taxon>Oxalobacteraceae</taxon>
        <taxon>Undibacterium</taxon>
    </lineage>
</organism>
<keyword evidence="2" id="KW-1185">Reference proteome</keyword>
<gene>
    <name evidence="1" type="ORF">EJG51_000460</name>
</gene>